<feature type="region of interest" description="Disordered" evidence="1">
    <location>
        <begin position="98"/>
        <end position="123"/>
    </location>
</feature>
<feature type="compositionally biased region" description="Low complexity" evidence="1">
    <location>
        <begin position="22"/>
        <end position="31"/>
    </location>
</feature>
<feature type="compositionally biased region" description="Basic and acidic residues" evidence="1">
    <location>
        <begin position="8"/>
        <end position="19"/>
    </location>
</feature>
<proteinExistence type="predicted"/>
<evidence type="ECO:0000256" key="1">
    <source>
        <dbReference type="SAM" id="MobiDB-lite"/>
    </source>
</evidence>
<name>A0A4C1SHN9_EUMVA</name>
<feature type="compositionally biased region" description="Polar residues" evidence="1">
    <location>
        <begin position="98"/>
        <end position="108"/>
    </location>
</feature>
<comment type="caution">
    <text evidence="2">The sequence shown here is derived from an EMBL/GenBank/DDBJ whole genome shotgun (WGS) entry which is preliminary data.</text>
</comment>
<feature type="region of interest" description="Disordered" evidence="1">
    <location>
        <begin position="1"/>
        <end position="80"/>
    </location>
</feature>
<evidence type="ECO:0000313" key="2">
    <source>
        <dbReference type="EMBL" id="GBP01683.1"/>
    </source>
</evidence>
<dbReference type="EMBL" id="BGZK01006982">
    <property type="protein sequence ID" value="GBP01683.1"/>
    <property type="molecule type" value="Genomic_DNA"/>
</dbReference>
<dbReference type="Proteomes" id="UP000299102">
    <property type="component" value="Unassembled WGS sequence"/>
</dbReference>
<keyword evidence="3" id="KW-1185">Reference proteome</keyword>
<organism evidence="2 3">
    <name type="scientific">Eumeta variegata</name>
    <name type="common">Bagworm moth</name>
    <name type="synonym">Eumeta japonica</name>
    <dbReference type="NCBI Taxonomy" id="151549"/>
    <lineage>
        <taxon>Eukaryota</taxon>
        <taxon>Metazoa</taxon>
        <taxon>Ecdysozoa</taxon>
        <taxon>Arthropoda</taxon>
        <taxon>Hexapoda</taxon>
        <taxon>Insecta</taxon>
        <taxon>Pterygota</taxon>
        <taxon>Neoptera</taxon>
        <taxon>Endopterygota</taxon>
        <taxon>Lepidoptera</taxon>
        <taxon>Glossata</taxon>
        <taxon>Ditrysia</taxon>
        <taxon>Tineoidea</taxon>
        <taxon>Psychidae</taxon>
        <taxon>Oiketicinae</taxon>
        <taxon>Eumeta</taxon>
    </lineage>
</organism>
<dbReference type="STRING" id="151549.A0A4C1SHN9"/>
<gene>
    <name evidence="2" type="ORF">EVAR_72094_1</name>
</gene>
<feature type="compositionally biased region" description="Polar residues" evidence="1">
    <location>
        <begin position="53"/>
        <end position="63"/>
    </location>
</feature>
<dbReference type="OrthoDB" id="8036820at2759"/>
<protein>
    <submittedName>
        <fullName evidence="2">Uncharacterized protein</fullName>
    </submittedName>
</protein>
<evidence type="ECO:0000313" key="3">
    <source>
        <dbReference type="Proteomes" id="UP000299102"/>
    </source>
</evidence>
<reference evidence="2 3" key="1">
    <citation type="journal article" date="2019" name="Commun. Biol.">
        <title>The bagworm genome reveals a unique fibroin gene that provides high tensile strength.</title>
        <authorList>
            <person name="Kono N."/>
            <person name="Nakamura H."/>
            <person name="Ohtoshi R."/>
            <person name="Tomita M."/>
            <person name="Numata K."/>
            <person name="Arakawa K."/>
        </authorList>
    </citation>
    <scope>NUCLEOTIDE SEQUENCE [LARGE SCALE GENOMIC DNA]</scope>
</reference>
<accession>A0A4C1SHN9</accession>
<sequence length="123" mass="13868">MLKKRLRQRNDDKLLKANGREPLLPRLTPTPHAQMRRGVSVPGVGSASHRRNQVTTALLSANSDYDDDEDDDDEGEDFDLYDDENIVVTTTICNEPSNRLTRQGLTEESPTKTTTTTIRLTQQ</sequence>
<feature type="compositionally biased region" description="Acidic residues" evidence="1">
    <location>
        <begin position="64"/>
        <end position="80"/>
    </location>
</feature>
<dbReference type="AlphaFoldDB" id="A0A4C1SHN9"/>